<evidence type="ECO:0008006" key="5">
    <source>
        <dbReference type="Google" id="ProtNLM"/>
    </source>
</evidence>
<dbReference type="Proteomes" id="UP000238701">
    <property type="component" value="Unassembled WGS sequence"/>
</dbReference>
<dbReference type="EMBL" id="OMOD01000150">
    <property type="protein sequence ID" value="SPF44699.1"/>
    <property type="molecule type" value="Genomic_DNA"/>
</dbReference>
<evidence type="ECO:0000256" key="1">
    <source>
        <dbReference type="SAM" id="MobiDB-lite"/>
    </source>
</evidence>
<sequence>MEVSPSSSPEPIRPQDLASSADPRLQATSDYGSLGPGPDISVSPPDASSASARRGATVARPLFAIAVGVLLAVLVAGVGSAHSTWSHFANSFSFVSHRDEGPASARDFGQLDRMKPQKQAETLLELAVGRSNGAVEQISSRVDRWQGKLQWDSRIATLSTAALNSNDMRVRESGVEVELAAYGLAKNPASLDYVLKSADSPDHTQKIWALWALGLLGNRGVETGRVVEVLSSHLKDSDEDSRRWVVEGLALAGTSETVPVLLQVMHDDPSASVRELAACSLAESGMFTPEQRMSAVPQLVNYTDDSSLDAQTHAWAFQALGNITHQRLPNDSAAWRNWYENRSQ</sequence>
<evidence type="ECO:0000313" key="4">
    <source>
        <dbReference type="Proteomes" id="UP000238701"/>
    </source>
</evidence>
<feature type="region of interest" description="Disordered" evidence="1">
    <location>
        <begin position="1"/>
        <end position="50"/>
    </location>
</feature>
<feature type="compositionally biased region" description="Low complexity" evidence="1">
    <location>
        <begin position="41"/>
        <end position="50"/>
    </location>
</feature>
<dbReference type="InterPro" id="IPR011989">
    <property type="entry name" value="ARM-like"/>
</dbReference>
<proteinExistence type="predicted"/>
<dbReference type="Gene3D" id="1.25.10.10">
    <property type="entry name" value="Leucine-rich Repeat Variant"/>
    <property type="match status" value="1"/>
</dbReference>
<keyword evidence="2" id="KW-1133">Transmembrane helix</keyword>
<accession>A0A2U3KYR9</accession>
<organism evidence="3 4">
    <name type="scientific">Candidatus Sulfotelmatobacter kueseliae</name>
    <dbReference type="NCBI Taxonomy" id="2042962"/>
    <lineage>
        <taxon>Bacteria</taxon>
        <taxon>Pseudomonadati</taxon>
        <taxon>Acidobacteriota</taxon>
        <taxon>Terriglobia</taxon>
        <taxon>Terriglobales</taxon>
        <taxon>Candidatus Korobacteraceae</taxon>
        <taxon>Candidatus Sulfotelmatobacter</taxon>
    </lineage>
</organism>
<reference evidence="4" key="1">
    <citation type="submission" date="2018-02" db="EMBL/GenBank/DDBJ databases">
        <authorList>
            <person name="Hausmann B."/>
        </authorList>
    </citation>
    <scope>NUCLEOTIDE SEQUENCE [LARGE SCALE GENOMIC DNA]</scope>
    <source>
        <strain evidence="4">Peat soil MAG SbA1</strain>
    </source>
</reference>
<dbReference type="SUPFAM" id="SSF48371">
    <property type="entry name" value="ARM repeat"/>
    <property type="match status" value="1"/>
</dbReference>
<name>A0A2U3KYR9_9BACT</name>
<evidence type="ECO:0000313" key="3">
    <source>
        <dbReference type="EMBL" id="SPF44699.1"/>
    </source>
</evidence>
<feature type="transmembrane region" description="Helical" evidence="2">
    <location>
        <begin position="62"/>
        <end position="85"/>
    </location>
</feature>
<dbReference type="InterPro" id="IPR016024">
    <property type="entry name" value="ARM-type_fold"/>
</dbReference>
<dbReference type="AlphaFoldDB" id="A0A2U3KYR9"/>
<evidence type="ECO:0000256" key="2">
    <source>
        <dbReference type="SAM" id="Phobius"/>
    </source>
</evidence>
<dbReference type="Pfam" id="PF13646">
    <property type="entry name" value="HEAT_2"/>
    <property type="match status" value="1"/>
</dbReference>
<gene>
    <name evidence="3" type="ORF">SBA1_550064</name>
</gene>
<keyword evidence="2" id="KW-0812">Transmembrane</keyword>
<protein>
    <recommendedName>
        <fullName evidence="5">HEAT repeat domain-containing protein</fullName>
    </recommendedName>
</protein>
<keyword evidence="2" id="KW-0472">Membrane</keyword>